<evidence type="ECO:0000256" key="5">
    <source>
        <dbReference type="RuleBase" id="RU361279"/>
    </source>
</evidence>
<dbReference type="Proteomes" id="UP000526408">
    <property type="component" value="Unassembled WGS sequence"/>
</dbReference>
<organism evidence="6 7">
    <name type="scientific">Roseicyclus persicicus</name>
    <dbReference type="NCBI Taxonomy" id="2650661"/>
    <lineage>
        <taxon>Bacteria</taxon>
        <taxon>Pseudomonadati</taxon>
        <taxon>Pseudomonadota</taxon>
        <taxon>Alphaproteobacteria</taxon>
        <taxon>Rhodobacterales</taxon>
        <taxon>Roseobacteraceae</taxon>
        <taxon>Roseicyclus</taxon>
    </lineage>
</organism>
<dbReference type="GO" id="GO:0009396">
    <property type="term" value="P:folic acid-containing compound biosynthetic process"/>
    <property type="evidence" value="ECO:0007669"/>
    <property type="project" value="TreeGrafter"/>
</dbReference>
<dbReference type="GO" id="GO:0005524">
    <property type="term" value="F:ATP binding"/>
    <property type="evidence" value="ECO:0007669"/>
    <property type="project" value="UniProtKB-KW"/>
</dbReference>
<feature type="binding site" evidence="4">
    <location>
        <begin position="5"/>
        <end position="9"/>
    </location>
    <ligand>
        <name>ATP</name>
        <dbReference type="ChEBI" id="CHEBI:30616"/>
    </ligand>
</feature>
<evidence type="ECO:0000313" key="7">
    <source>
        <dbReference type="Proteomes" id="UP000526408"/>
    </source>
</evidence>
<dbReference type="InterPro" id="IPR002698">
    <property type="entry name" value="FTHF_cligase"/>
</dbReference>
<keyword evidence="5" id="KW-0479">Metal-binding</keyword>
<dbReference type="InterPro" id="IPR024185">
    <property type="entry name" value="FTHF_cligase-like_sf"/>
</dbReference>
<proteinExistence type="inferred from homology"/>
<name>A0A7X6JXJ2_9RHOB</name>
<comment type="catalytic activity">
    <reaction evidence="5">
        <text>(6S)-5-formyl-5,6,7,8-tetrahydrofolate + ATP = (6R)-5,10-methenyltetrahydrofolate + ADP + phosphate</text>
        <dbReference type="Rhea" id="RHEA:10488"/>
        <dbReference type="ChEBI" id="CHEBI:30616"/>
        <dbReference type="ChEBI" id="CHEBI:43474"/>
        <dbReference type="ChEBI" id="CHEBI:57455"/>
        <dbReference type="ChEBI" id="CHEBI:57457"/>
        <dbReference type="ChEBI" id="CHEBI:456216"/>
        <dbReference type="EC" id="6.3.3.2"/>
    </reaction>
</comment>
<feature type="binding site" evidence="4">
    <location>
        <position position="52"/>
    </location>
    <ligand>
        <name>substrate</name>
    </ligand>
</feature>
<evidence type="ECO:0000313" key="6">
    <source>
        <dbReference type="EMBL" id="NKX43454.1"/>
    </source>
</evidence>
<dbReference type="NCBIfam" id="TIGR02727">
    <property type="entry name" value="MTHFS_bact"/>
    <property type="match status" value="1"/>
</dbReference>
<evidence type="ECO:0000256" key="3">
    <source>
        <dbReference type="ARBA" id="ARBA00022840"/>
    </source>
</evidence>
<dbReference type="InterPro" id="IPR037171">
    <property type="entry name" value="NagB/RpiA_transferase-like"/>
</dbReference>
<dbReference type="GO" id="GO:0035999">
    <property type="term" value="P:tetrahydrofolate interconversion"/>
    <property type="evidence" value="ECO:0007669"/>
    <property type="project" value="TreeGrafter"/>
</dbReference>
<dbReference type="PANTHER" id="PTHR23407">
    <property type="entry name" value="ATPASE INHIBITOR/5-FORMYLTETRAHYDROFOLATE CYCLO-LIGASE"/>
    <property type="match status" value="1"/>
</dbReference>
<sequence>MSDVKATLRQTAYAARKAAFDARAATGAVAAATAHLMAEIGLPAGRTISGYMPIRTELDPVPAMTALHGLGARLCVPVIAGKGLPLDFRAWTPGCALTEGPFGAMIPSEGDWLTPDILIVPLVGFDAACNRLGYGGGFYDRTLARLRAAGPVRAIGLAFAAQELPALPVEPTDMALDAIVTERGVLRP</sequence>
<keyword evidence="6" id="KW-0436">Ligase</keyword>
<gene>
    <name evidence="6" type="ORF">HCU73_02540</name>
</gene>
<evidence type="ECO:0000256" key="1">
    <source>
        <dbReference type="ARBA" id="ARBA00010638"/>
    </source>
</evidence>
<accession>A0A7X6JXJ2</accession>
<feature type="binding site" evidence="4">
    <location>
        <position position="57"/>
    </location>
    <ligand>
        <name>substrate</name>
    </ligand>
</feature>
<keyword evidence="5" id="KW-0460">Magnesium</keyword>
<feature type="binding site" evidence="4">
    <location>
        <begin position="131"/>
        <end position="139"/>
    </location>
    <ligand>
        <name>ATP</name>
        <dbReference type="ChEBI" id="CHEBI:30616"/>
    </ligand>
</feature>
<comment type="similarity">
    <text evidence="1 5">Belongs to the 5-formyltetrahydrofolate cyclo-ligase family.</text>
</comment>
<dbReference type="GO" id="GO:0046872">
    <property type="term" value="F:metal ion binding"/>
    <property type="evidence" value="ECO:0007669"/>
    <property type="project" value="UniProtKB-KW"/>
</dbReference>
<dbReference type="Pfam" id="PF01812">
    <property type="entry name" value="5-FTHF_cyc-lig"/>
    <property type="match status" value="1"/>
</dbReference>
<comment type="caution">
    <text evidence="6">The sequence shown here is derived from an EMBL/GenBank/DDBJ whole genome shotgun (WGS) entry which is preliminary data.</text>
</comment>
<keyword evidence="7" id="KW-1185">Reference proteome</keyword>
<keyword evidence="2 4" id="KW-0547">Nucleotide-binding</keyword>
<protein>
    <recommendedName>
        <fullName evidence="5">5-formyltetrahydrofolate cyclo-ligase</fullName>
        <ecNumber evidence="5">6.3.3.2</ecNumber>
    </recommendedName>
</protein>
<keyword evidence="3 4" id="KW-0067">ATP-binding</keyword>
<dbReference type="PIRSF" id="PIRSF006806">
    <property type="entry name" value="FTHF_cligase"/>
    <property type="match status" value="1"/>
</dbReference>
<dbReference type="EC" id="6.3.3.2" evidence="5"/>
<dbReference type="Gene3D" id="3.40.50.10420">
    <property type="entry name" value="NagB/RpiA/CoA transferase-like"/>
    <property type="match status" value="1"/>
</dbReference>
<dbReference type="GO" id="GO:0030272">
    <property type="term" value="F:5-formyltetrahydrofolate cyclo-ligase activity"/>
    <property type="evidence" value="ECO:0007669"/>
    <property type="project" value="UniProtKB-EC"/>
</dbReference>
<dbReference type="EMBL" id="JAAZQQ010000001">
    <property type="protein sequence ID" value="NKX43454.1"/>
    <property type="molecule type" value="Genomic_DNA"/>
</dbReference>
<comment type="cofactor">
    <cofactor evidence="5">
        <name>Mg(2+)</name>
        <dbReference type="ChEBI" id="CHEBI:18420"/>
    </cofactor>
</comment>
<dbReference type="PANTHER" id="PTHR23407:SF1">
    <property type="entry name" value="5-FORMYLTETRAHYDROFOLATE CYCLO-LIGASE"/>
    <property type="match status" value="1"/>
</dbReference>
<dbReference type="AlphaFoldDB" id="A0A7X6JXJ2"/>
<evidence type="ECO:0000256" key="2">
    <source>
        <dbReference type="ARBA" id="ARBA00022741"/>
    </source>
</evidence>
<evidence type="ECO:0000256" key="4">
    <source>
        <dbReference type="PIRSR" id="PIRSR006806-1"/>
    </source>
</evidence>
<dbReference type="SUPFAM" id="SSF100950">
    <property type="entry name" value="NagB/RpiA/CoA transferase-like"/>
    <property type="match status" value="1"/>
</dbReference>
<reference evidence="6 7" key="1">
    <citation type="submission" date="2020-04" db="EMBL/GenBank/DDBJ databases">
        <authorList>
            <person name="Yoon J."/>
        </authorList>
    </citation>
    <scope>NUCLEOTIDE SEQUENCE [LARGE SCALE GENOMIC DNA]</scope>
    <source>
        <strain evidence="6 7">KMU-115</strain>
    </source>
</reference>
<dbReference type="RefSeq" id="WP_168621822.1">
    <property type="nucleotide sequence ID" value="NZ_JAAZQQ010000001.1"/>
</dbReference>